<gene>
    <name evidence="1" type="ORF">EHO61_02435</name>
</gene>
<dbReference type="EMBL" id="RQEV01000003">
    <property type="protein sequence ID" value="TGK20748.1"/>
    <property type="molecule type" value="Genomic_DNA"/>
</dbReference>
<keyword evidence="2" id="KW-1185">Reference proteome</keyword>
<accession>A0A4R9GRH3</accession>
<dbReference type="Proteomes" id="UP000297855">
    <property type="component" value="Unassembled WGS sequence"/>
</dbReference>
<comment type="caution">
    <text evidence="1">The sequence shown here is derived from an EMBL/GenBank/DDBJ whole genome shotgun (WGS) entry which is preliminary data.</text>
</comment>
<evidence type="ECO:0000313" key="1">
    <source>
        <dbReference type="EMBL" id="TGK20748.1"/>
    </source>
</evidence>
<dbReference type="AlphaFoldDB" id="A0A4R9GRH3"/>
<protein>
    <submittedName>
        <fullName evidence="1">Uncharacterized protein</fullName>
    </submittedName>
</protein>
<evidence type="ECO:0000313" key="2">
    <source>
        <dbReference type="Proteomes" id="UP000297855"/>
    </source>
</evidence>
<name>A0A4R9GRH3_9LEPT</name>
<dbReference type="OrthoDB" id="9876502at2"/>
<dbReference type="RefSeq" id="WP_135812050.1">
    <property type="nucleotide sequence ID" value="NZ_RQEV01000003.1"/>
</dbReference>
<reference evidence="1" key="1">
    <citation type="journal article" date="2019" name="PLoS Negl. Trop. Dis.">
        <title>Revisiting the worldwide diversity of Leptospira species in the environment.</title>
        <authorList>
            <person name="Vincent A.T."/>
            <person name="Schiettekatte O."/>
            <person name="Bourhy P."/>
            <person name="Veyrier F.J."/>
            <person name="Picardeau M."/>
        </authorList>
    </citation>
    <scope>NUCLEOTIDE SEQUENCE [LARGE SCALE GENOMIC DNA]</scope>
    <source>
        <strain evidence="1">SCS5</strain>
    </source>
</reference>
<organism evidence="1 2">
    <name type="scientific">Leptospira fluminis</name>
    <dbReference type="NCBI Taxonomy" id="2484979"/>
    <lineage>
        <taxon>Bacteria</taxon>
        <taxon>Pseudomonadati</taxon>
        <taxon>Spirochaetota</taxon>
        <taxon>Spirochaetia</taxon>
        <taxon>Leptospirales</taxon>
        <taxon>Leptospiraceae</taxon>
        <taxon>Leptospira</taxon>
    </lineage>
</organism>
<proteinExistence type="predicted"/>
<sequence length="63" mass="6521">MMMIACSVLSVIFCGGSSASIKDLSDKNASPEGGKEVVPSIFRDSFAGEAGFLVGEVPEILPK</sequence>